<keyword evidence="1" id="KW-0645">Protease</keyword>
<evidence type="ECO:0000256" key="4">
    <source>
        <dbReference type="ARBA" id="ARBA00022833"/>
    </source>
</evidence>
<feature type="domain" description="MPN" evidence="6">
    <location>
        <begin position="2"/>
        <end position="155"/>
    </location>
</feature>
<organism evidence="7 8">
    <name type="scientific">Rippkaea orientalis (strain PCC 8801 / RF-1)</name>
    <name type="common">Cyanothece sp. (strain PCC 8801)</name>
    <dbReference type="NCBI Taxonomy" id="41431"/>
    <lineage>
        <taxon>Bacteria</taxon>
        <taxon>Bacillati</taxon>
        <taxon>Cyanobacteriota</taxon>
        <taxon>Cyanophyceae</taxon>
        <taxon>Oscillatoriophycideae</taxon>
        <taxon>Chroococcales</taxon>
        <taxon>Aphanothecaceae</taxon>
        <taxon>Rippkaea</taxon>
        <taxon>Rippkaea orientalis</taxon>
    </lineage>
</organism>
<evidence type="ECO:0000256" key="3">
    <source>
        <dbReference type="ARBA" id="ARBA00022801"/>
    </source>
</evidence>
<name>B7JV53_RIPO1</name>
<evidence type="ECO:0000256" key="5">
    <source>
        <dbReference type="ARBA" id="ARBA00023049"/>
    </source>
</evidence>
<dbReference type="GO" id="GO:0006508">
    <property type="term" value="P:proteolysis"/>
    <property type="evidence" value="ECO:0007669"/>
    <property type="project" value="UniProtKB-KW"/>
</dbReference>
<keyword evidence="8" id="KW-1185">Reference proteome</keyword>
<dbReference type="AlphaFoldDB" id="B7JV53"/>
<dbReference type="PROSITE" id="PS50249">
    <property type="entry name" value="MPN"/>
    <property type="match status" value="1"/>
</dbReference>
<sequence>MILMTFPHLNQMCNHALATYPEECCGLLLGTINNTEKLIVEVRATPNSWSLENEESFPTISPSIPKVLSKQTRFAIAPQIILQVQKEARDRALQIIGVYHSHPDYLAIPSEFDRAIAWSDYSYIIISVQSDQTTDLKSWQLDDNRQFQAENIQIL</sequence>
<evidence type="ECO:0000313" key="7">
    <source>
        <dbReference type="EMBL" id="ACK66905.1"/>
    </source>
</evidence>
<evidence type="ECO:0000313" key="8">
    <source>
        <dbReference type="Proteomes" id="UP000008204"/>
    </source>
</evidence>
<keyword evidence="4" id="KW-0862">Zinc</keyword>
<dbReference type="SUPFAM" id="SSF102712">
    <property type="entry name" value="JAB1/MPN domain"/>
    <property type="match status" value="1"/>
</dbReference>
<dbReference type="Proteomes" id="UP000008204">
    <property type="component" value="Chromosome"/>
</dbReference>
<accession>B7JV53</accession>
<dbReference type="Gene3D" id="3.40.140.10">
    <property type="entry name" value="Cytidine Deaminase, domain 2"/>
    <property type="match status" value="1"/>
</dbReference>
<protein>
    <submittedName>
        <fullName evidence="7">Mov34/MPN/PAD-1 family protein</fullName>
    </submittedName>
</protein>
<evidence type="ECO:0000256" key="2">
    <source>
        <dbReference type="ARBA" id="ARBA00022723"/>
    </source>
</evidence>
<keyword evidence="3" id="KW-0378">Hydrolase</keyword>
<keyword evidence="5" id="KW-0482">Metalloprotease</keyword>
<dbReference type="PANTHER" id="PTHR34858">
    <property type="entry name" value="CYSO-CYSTEINE PEPTIDASE"/>
    <property type="match status" value="1"/>
</dbReference>
<dbReference type="FunFam" id="3.40.140.10:FF:000085">
    <property type="entry name" value="Mov34/MPN/PAD-1 family protein"/>
    <property type="match status" value="1"/>
</dbReference>
<reference evidence="8" key="1">
    <citation type="journal article" date="2011" name="MBio">
        <title>Novel metabolic attributes of the genus Cyanothece, comprising a group of unicellular nitrogen-fixing Cyanobacteria.</title>
        <authorList>
            <person name="Bandyopadhyay A."/>
            <person name="Elvitigala T."/>
            <person name="Welsh E."/>
            <person name="Stockel J."/>
            <person name="Liberton M."/>
            <person name="Min H."/>
            <person name="Sherman L.A."/>
            <person name="Pakrasi H.B."/>
        </authorList>
    </citation>
    <scope>NUCLEOTIDE SEQUENCE [LARGE SCALE GENOMIC DNA]</scope>
    <source>
        <strain evidence="8">PCC 8801</strain>
    </source>
</reference>
<dbReference type="STRING" id="41431.PCC8801_2908"/>
<dbReference type="InterPro" id="IPR051929">
    <property type="entry name" value="VirAsm_ModProt"/>
</dbReference>
<dbReference type="Pfam" id="PF14464">
    <property type="entry name" value="Prok-JAB"/>
    <property type="match status" value="1"/>
</dbReference>
<dbReference type="RefSeq" id="WP_012596171.1">
    <property type="nucleotide sequence ID" value="NC_011726.1"/>
</dbReference>
<dbReference type="HOGENOM" id="CLU_116765_4_0_3"/>
<dbReference type="CDD" id="cd08070">
    <property type="entry name" value="MPN_like"/>
    <property type="match status" value="1"/>
</dbReference>
<dbReference type="SMART" id="SM00232">
    <property type="entry name" value="JAB_MPN"/>
    <property type="match status" value="1"/>
</dbReference>
<dbReference type="GO" id="GO:0008235">
    <property type="term" value="F:metalloexopeptidase activity"/>
    <property type="evidence" value="ECO:0007669"/>
    <property type="project" value="TreeGrafter"/>
</dbReference>
<evidence type="ECO:0000256" key="1">
    <source>
        <dbReference type="ARBA" id="ARBA00022670"/>
    </source>
</evidence>
<dbReference type="EMBL" id="CP001287">
    <property type="protein sequence ID" value="ACK66905.1"/>
    <property type="molecule type" value="Genomic_DNA"/>
</dbReference>
<dbReference type="InterPro" id="IPR037518">
    <property type="entry name" value="MPN"/>
</dbReference>
<dbReference type="GO" id="GO:0008270">
    <property type="term" value="F:zinc ion binding"/>
    <property type="evidence" value="ECO:0007669"/>
    <property type="project" value="TreeGrafter"/>
</dbReference>
<dbReference type="eggNOG" id="COG1310">
    <property type="taxonomic scope" value="Bacteria"/>
</dbReference>
<proteinExistence type="predicted"/>
<evidence type="ECO:0000259" key="6">
    <source>
        <dbReference type="PROSITE" id="PS50249"/>
    </source>
</evidence>
<dbReference type="KEGG" id="cyp:PCC8801_2908"/>
<dbReference type="OrthoDB" id="9802958at2"/>
<keyword evidence="2" id="KW-0479">Metal-binding</keyword>
<dbReference type="InterPro" id="IPR000555">
    <property type="entry name" value="JAMM/MPN+_dom"/>
</dbReference>
<dbReference type="InterPro" id="IPR028090">
    <property type="entry name" value="JAB_dom_prok"/>
</dbReference>
<gene>
    <name evidence="7" type="ordered locus">PCC8801_2908</name>
</gene>
<dbReference type="PANTHER" id="PTHR34858:SF1">
    <property type="entry name" value="CYSO-CYSTEINE PEPTIDASE"/>
    <property type="match status" value="1"/>
</dbReference>